<dbReference type="PANTHER" id="PTHR28266">
    <property type="entry name" value="54S RIBOSOMAL PROTEIN L20, MITOCHONDRIAL"/>
    <property type="match status" value="1"/>
</dbReference>
<comment type="caution">
    <text evidence="1">The sequence shown here is derived from an EMBL/GenBank/DDBJ whole genome shotgun (WGS) entry which is preliminary data.</text>
</comment>
<evidence type="ECO:0000313" key="1">
    <source>
        <dbReference type="EMBL" id="GMG33762.1"/>
    </source>
</evidence>
<keyword evidence="2" id="KW-1185">Reference proteome</keyword>
<sequence length="197" mass="22639">MFPITRATVKTTFQTTVRRLNSTTSTKEPNLPKKLPVTPNKYNAKSSAFNLKPVLPEGLFYHPAPAAPTPKLTPKAFLPDSDPRKTSKLYFPEETTKIKENLQYMPVLSKAPTPHSYHMTAKDVEELQKLRDQGVSRSELKKKFKVSNHFISISTRPSQETLKKEKEQLDKVVKKWSKGTRAARELREKEKVNWYRG</sequence>
<reference evidence="1" key="1">
    <citation type="submission" date="2023-04" db="EMBL/GenBank/DDBJ databases">
        <title>Ambrosiozyma monospora NBRC 1965.</title>
        <authorList>
            <person name="Ichikawa N."/>
            <person name="Sato H."/>
            <person name="Tonouchi N."/>
        </authorList>
    </citation>
    <scope>NUCLEOTIDE SEQUENCE</scope>
    <source>
        <strain evidence="1">NBRC 1965</strain>
    </source>
</reference>
<dbReference type="GO" id="GO:0003735">
    <property type="term" value="F:structural constituent of ribosome"/>
    <property type="evidence" value="ECO:0007669"/>
    <property type="project" value="TreeGrafter"/>
</dbReference>
<protein>
    <submittedName>
        <fullName evidence="1">Unnamed protein product</fullName>
    </submittedName>
</protein>
<dbReference type="EMBL" id="BSXU01002052">
    <property type="protein sequence ID" value="GMG33762.1"/>
    <property type="molecule type" value="Genomic_DNA"/>
</dbReference>
<dbReference type="OrthoDB" id="6021263at2759"/>
<dbReference type="InterPro" id="IPR024388">
    <property type="entry name" value="Ribosomal_mL58"/>
</dbReference>
<evidence type="ECO:0000313" key="2">
    <source>
        <dbReference type="Proteomes" id="UP001165063"/>
    </source>
</evidence>
<gene>
    <name evidence="1" type="ORF">Amon01_000432100</name>
</gene>
<organism evidence="1 2">
    <name type="scientific">Ambrosiozyma monospora</name>
    <name type="common">Yeast</name>
    <name type="synonym">Endomycopsis monosporus</name>
    <dbReference type="NCBI Taxonomy" id="43982"/>
    <lineage>
        <taxon>Eukaryota</taxon>
        <taxon>Fungi</taxon>
        <taxon>Dikarya</taxon>
        <taxon>Ascomycota</taxon>
        <taxon>Saccharomycotina</taxon>
        <taxon>Pichiomycetes</taxon>
        <taxon>Pichiales</taxon>
        <taxon>Pichiaceae</taxon>
        <taxon>Ambrosiozyma</taxon>
    </lineage>
</organism>
<proteinExistence type="predicted"/>
<dbReference type="AlphaFoldDB" id="A0A9W6YT00"/>
<accession>A0A9W6YT00</accession>
<dbReference type="GO" id="GO:0005762">
    <property type="term" value="C:mitochondrial large ribosomal subunit"/>
    <property type="evidence" value="ECO:0007669"/>
    <property type="project" value="TreeGrafter"/>
</dbReference>
<dbReference type="Pfam" id="PF12824">
    <property type="entry name" value="MRP-L20"/>
    <property type="match status" value="1"/>
</dbReference>
<name>A0A9W6YT00_AMBMO</name>
<dbReference type="Proteomes" id="UP001165063">
    <property type="component" value="Unassembled WGS sequence"/>
</dbReference>
<dbReference type="PANTHER" id="PTHR28266:SF1">
    <property type="entry name" value="LARGE RIBOSOMAL SUBUNIT PROTEIN ML58"/>
    <property type="match status" value="1"/>
</dbReference>